<comment type="caution">
    <text evidence="1">The sequence shown here is derived from an EMBL/GenBank/DDBJ whole genome shotgun (WGS) entry which is preliminary data.</text>
</comment>
<evidence type="ECO:0000313" key="1">
    <source>
        <dbReference type="EMBL" id="KII63676.1"/>
    </source>
</evidence>
<dbReference type="EMBL" id="JWZT01004623">
    <property type="protein sequence ID" value="KII63676.1"/>
    <property type="molecule type" value="Genomic_DNA"/>
</dbReference>
<accession>A0A0C2MPX4</accession>
<name>A0A0C2MPX4_THEKT</name>
<protein>
    <submittedName>
        <fullName evidence="1">Uncharacterized protein</fullName>
    </submittedName>
</protein>
<dbReference type="AlphaFoldDB" id="A0A0C2MPX4"/>
<keyword evidence="2" id="KW-1185">Reference proteome</keyword>
<dbReference type="Proteomes" id="UP000031668">
    <property type="component" value="Unassembled WGS sequence"/>
</dbReference>
<proteinExistence type="predicted"/>
<reference evidence="1 2" key="1">
    <citation type="journal article" date="2014" name="Genome Biol. Evol.">
        <title>The genome of the myxosporean Thelohanellus kitauei shows adaptations to nutrient acquisition within its fish host.</title>
        <authorList>
            <person name="Yang Y."/>
            <person name="Xiong J."/>
            <person name="Zhou Z."/>
            <person name="Huo F."/>
            <person name="Miao W."/>
            <person name="Ran C."/>
            <person name="Liu Y."/>
            <person name="Zhang J."/>
            <person name="Feng J."/>
            <person name="Wang M."/>
            <person name="Wang M."/>
            <person name="Wang L."/>
            <person name="Yao B."/>
        </authorList>
    </citation>
    <scope>NUCLEOTIDE SEQUENCE [LARGE SCALE GENOMIC DNA]</scope>
    <source>
        <strain evidence="1">Wuqing</strain>
    </source>
</reference>
<gene>
    <name evidence="1" type="ORF">RF11_06212</name>
</gene>
<organism evidence="1 2">
    <name type="scientific">Thelohanellus kitauei</name>
    <name type="common">Myxosporean</name>
    <dbReference type="NCBI Taxonomy" id="669202"/>
    <lineage>
        <taxon>Eukaryota</taxon>
        <taxon>Metazoa</taxon>
        <taxon>Cnidaria</taxon>
        <taxon>Myxozoa</taxon>
        <taxon>Myxosporea</taxon>
        <taxon>Bivalvulida</taxon>
        <taxon>Platysporina</taxon>
        <taxon>Myxobolidae</taxon>
        <taxon>Thelohanellus</taxon>
    </lineage>
</organism>
<evidence type="ECO:0000313" key="2">
    <source>
        <dbReference type="Proteomes" id="UP000031668"/>
    </source>
</evidence>
<sequence>MKILITYLHLINPSRTWNETVIYHLKYQYENCESTLEVSNLKEENIRTEFEITLSVGKDADYFTKYRFFYKRIRKNLLNSISDFYKVVNIYIRFVANGSQVVLDIKGVLSDREEIHTISSSLQHGKY</sequence>